<proteinExistence type="predicted"/>
<dbReference type="PROSITE" id="PS50966">
    <property type="entry name" value="ZF_SWIM"/>
    <property type="match status" value="1"/>
</dbReference>
<dbReference type="GeneID" id="104738179"/>
<gene>
    <name evidence="9" type="primary">LOC104738179</name>
</gene>
<evidence type="ECO:0000256" key="2">
    <source>
        <dbReference type="ARBA" id="ARBA00022771"/>
    </source>
</evidence>
<evidence type="ECO:0000256" key="5">
    <source>
        <dbReference type="SAM" id="MobiDB-lite"/>
    </source>
</evidence>
<dbReference type="InterPro" id="IPR006564">
    <property type="entry name" value="Znf_PMZ"/>
</dbReference>
<dbReference type="SMART" id="SM00575">
    <property type="entry name" value="ZnF_PMZ"/>
    <property type="match status" value="1"/>
</dbReference>
<feature type="compositionally biased region" description="Basic residues" evidence="5">
    <location>
        <begin position="225"/>
        <end position="235"/>
    </location>
</feature>
<keyword evidence="3" id="KW-0862">Zinc</keyword>
<dbReference type="PROSITE" id="PS50158">
    <property type="entry name" value="ZF_CCHC"/>
    <property type="match status" value="1"/>
</dbReference>
<evidence type="ECO:0000313" key="9">
    <source>
        <dbReference type="RefSeq" id="XP_010456699.1"/>
    </source>
</evidence>
<dbReference type="PANTHER" id="PTHR31973:SF187">
    <property type="entry name" value="MUTATOR TRANSPOSASE MUDRA PROTEIN"/>
    <property type="match status" value="1"/>
</dbReference>
<evidence type="ECO:0000313" key="8">
    <source>
        <dbReference type="Proteomes" id="UP000694864"/>
    </source>
</evidence>
<reference evidence="8" key="1">
    <citation type="journal article" date="2014" name="Nat. Commun.">
        <title>The emerging biofuel crop Camelina sativa retains a highly undifferentiated hexaploid genome structure.</title>
        <authorList>
            <person name="Kagale S."/>
            <person name="Koh C."/>
            <person name="Nixon J."/>
            <person name="Bollina V."/>
            <person name="Clarke W.E."/>
            <person name="Tuteja R."/>
            <person name="Spillane C."/>
            <person name="Robinson S.J."/>
            <person name="Links M.G."/>
            <person name="Clarke C."/>
            <person name="Higgins E.E."/>
            <person name="Huebert T."/>
            <person name="Sharpe A.G."/>
            <person name="Parkin I.A."/>
        </authorList>
    </citation>
    <scope>NUCLEOTIDE SEQUENCE [LARGE SCALE GENOMIC DNA]</scope>
    <source>
        <strain evidence="8">cv. DH55</strain>
    </source>
</reference>
<evidence type="ECO:0000256" key="4">
    <source>
        <dbReference type="PROSITE-ProRule" id="PRU00047"/>
    </source>
</evidence>
<feature type="domain" description="SWIM-type" evidence="7">
    <location>
        <begin position="144"/>
        <end position="176"/>
    </location>
</feature>
<dbReference type="PANTHER" id="PTHR31973">
    <property type="entry name" value="POLYPROTEIN, PUTATIVE-RELATED"/>
    <property type="match status" value="1"/>
</dbReference>
<dbReference type="InterPro" id="IPR007527">
    <property type="entry name" value="Znf_SWIM"/>
</dbReference>
<evidence type="ECO:0000256" key="3">
    <source>
        <dbReference type="ARBA" id="ARBA00022833"/>
    </source>
</evidence>
<evidence type="ECO:0000256" key="1">
    <source>
        <dbReference type="ARBA" id="ARBA00022723"/>
    </source>
</evidence>
<keyword evidence="1" id="KW-0479">Metal-binding</keyword>
<feature type="region of interest" description="Disordered" evidence="5">
    <location>
        <begin position="322"/>
        <end position="341"/>
    </location>
</feature>
<feature type="domain" description="CCHC-type" evidence="6">
    <location>
        <begin position="260"/>
        <end position="274"/>
    </location>
</feature>
<protein>
    <submittedName>
        <fullName evidence="9">Uncharacterized protein LOC104738179</fullName>
    </submittedName>
</protein>
<organism evidence="8 9">
    <name type="scientific">Camelina sativa</name>
    <name type="common">False flax</name>
    <name type="synonym">Myagrum sativum</name>
    <dbReference type="NCBI Taxonomy" id="90675"/>
    <lineage>
        <taxon>Eukaryota</taxon>
        <taxon>Viridiplantae</taxon>
        <taxon>Streptophyta</taxon>
        <taxon>Embryophyta</taxon>
        <taxon>Tracheophyta</taxon>
        <taxon>Spermatophyta</taxon>
        <taxon>Magnoliopsida</taxon>
        <taxon>eudicotyledons</taxon>
        <taxon>Gunneridae</taxon>
        <taxon>Pentapetalae</taxon>
        <taxon>rosids</taxon>
        <taxon>malvids</taxon>
        <taxon>Brassicales</taxon>
        <taxon>Brassicaceae</taxon>
        <taxon>Camelineae</taxon>
        <taxon>Camelina</taxon>
    </lineage>
</organism>
<evidence type="ECO:0000259" key="6">
    <source>
        <dbReference type="PROSITE" id="PS50158"/>
    </source>
</evidence>
<evidence type="ECO:0000259" key="7">
    <source>
        <dbReference type="PROSITE" id="PS50966"/>
    </source>
</evidence>
<keyword evidence="2 4" id="KW-0863">Zinc-finger</keyword>
<dbReference type="RefSeq" id="XP_010456699.1">
    <property type="nucleotide sequence ID" value="XM_010458397.1"/>
</dbReference>
<dbReference type="Pfam" id="PF04434">
    <property type="entry name" value="SWIM"/>
    <property type="match status" value="1"/>
</dbReference>
<keyword evidence="8" id="KW-1185">Reference proteome</keyword>
<accession>A0ABM0VIH5</accession>
<name>A0ABM0VIH5_CAMSA</name>
<reference evidence="9" key="2">
    <citation type="submission" date="2025-08" db="UniProtKB">
        <authorList>
            <consortium name="RefSeq"/>
        </authorList>
    </citation>
    <scope>IDENTIFICATION</scope>
    <source>
        <tissue evidence="9">Leaf</tissue>
    </source>
</reference>
<feature type="region of interest" description="Disordered" evidence="5">
    <location>
        <begin position="219"/>
        <end position="251"/>
    </location>
</feature>
<dbReference type="InterPro" id="IPR001878">
    <property type="entry name" value="Znf_CCHC"/>
</dbReference>
<dbReference type="Proteomes" id="UP000694864">
    <property type="component" value="Chromosome 13"/>
</dbReference>
<sequence length="341" mass="38931">MLKPLFWRIASSYNKADYKENLSIFKEFDPQACKTLLRKDPSSWCRAFFRVGCCCADTHNNHTESYNRTLKIARRKPFVQMLELIRRDAMQRVANRSIIAEKEAAKFTKKARKELEKSCEEAQYCALISSTGGEYEIVEFGIGYTLNLNNRECACRKWDLTGIPCRHAVCAIRELNLEVEDYISDYYLSEKWKGTYRRGLRPVNGVKFWEDSGKPRIVAPPYKRPAGRPKGKARIKGLNESPRKKKSETKVDRKGRIVHCGLCGEQGHNSRKCPHESPESRAKRRKLMVTPLLEAQDQEEMGAALAAMEHEDQPEIGGALVGMEHQDQDDAEVQDVSSTAP</sequence>